<proteinExistence type="inferred from homology"/>
<protein>
    <submittedName>
        <fullName evidence="9">Uncharacterized protein</fullName>
    </submittedName>
</protein>
<evidence type="ECO:0000313" key="9">
    <source>
        <dbReference type="WBParaSite" id="SMTH1_64520.1"/>
    </source>
</evidence>
<name>A0AA85BNL4_9TREM</name>
<dbReference type="PANTHER" id="PTHR12596">
    <property type="entry name" value="EXPORTIN 4,7-RELATED"/>
    <property type="match status" value="1"/>
</dbReference>
<organism evidence="8 9">
    <name type="scientific">Schistosoma mattheei</name>
    <dbReference type="NCBI Taxonomy" id="31246"/>
    <lineage>
        <taxon>Eukaryota</taxon>
        <taxon>Metazoa</taxon>
        <taxon>Spiralia</taxon>
        <taxon>Lophotrochozoa</taxon>
        <taxon>Platyhelminthes</taxon>
        <taxon>Trematoda</taxon>
        <taxon>Digenea</taxon>
        <taxon>Strigeidida</taxon>
        <taxon>Schistosomatoidea</taxon>
        <taxon>Schistosomatidae</taxon>
        <taxon>Schistosoma</taxon>
    </lineage>
</organism>
<evidence type="ECO:0000313" key="8">
    <source>
        <dbReference type="Proteomes" id="UP000050791"/>
    </source>
</evidence>
<evidence type="ECO:0000256" key="5">
    <source>
        <dbReference type="ARBA" id="ARBA00022490"/>
    </source>
</evidence>
<evidence type="ECO:0000256" key="2">
    <source>
        <dbReference type="ARBA" id="ARBA00004496"/>
    </source>
</evidence>
<sequence>MFHDDSLERVMEMSIQLLLSLSNTELHDHPKLALSNNIISLDSGISEVCCVCLDYFSTHLFKIVQREQRSNRTTDGNNYNNNSLYLIDVSNSNLVNGDNHNNSNDNNNNNNNTSHLFVPHIVLDQGGASNHAVWSTRTTSATSNLLNLLMPTTSNSQNVEMISGVNLLRRILITLLSSVIQEECRCQWSMSRPLLPLILLNQQYYTELKNRVIKELPEEKQESATKLFDKLMEDVECNLTVKNRDTFTQNLSTFKHSLGDFLKKTNIKPDDTFSQAEGNNYETYVCLGSAIAQAGEQLLNA</sequence>
<evidence type="ECO:0000256" key="1">
    <source>
        <dbReference type="ARBA" id="ARBA00004123"/>
    </source>
</evidence>
<evidence type="ECO:0000256" key="6">
    <source>
        <dbReference type="ARBA" id="ARBA00022927"/>
    </source>
</evidence>
<comment type="similarity">
    <text evidence="3">Belongs to the exportin family.</text>
</comment>
<keyword evidence="4" id="KW-0813">Transport</keyword>
<dbReference type="Proteomes" id="UP000050791">
    <property type="component" value="Unassembled WGS sequence"/>
</dbReference>
<dbReference type="WBParaSite" id="SMTH1_64520.1">
    <property type="protein sequence ID" value="SMTH1_64520.1"/>
    <property type="gene ID" value="SMTH1_64520"/>
</dbReference>
<keyword evidence="6" id="KW-0653">Protein transport</keyword>
<comment type="subcellular location">
    <subcellularLocation>
        <location evidence="2">Cytoplasm</location>
    </subcellularLocation>
    <subcellularLocation>
        <location evidence="1">Nucleus</location>
    </subcellularLocation>
</comment>
<dbReference type="GO" id="GO:0005049">
    <property type="term" value="F:nuclear export signal receptor activity"/>
    <property type="evidence" value="ECO:0007669"/>
    <property type="project" value="InterPro"/>
</dbReference>
<evidence type="ECO:0000256" key="7">
    <source>
        <dbReference type="ARBA" id="ARBA00023242"/>
    </source>
</evidence>
<accession>A0AA85BNL4</accession>
<dbReference type="GO" id="GO:0006611">
    <property type="term" value="P:protein export from nucleus"/>
    <property type="evidence" value="ECO:0007669"/>
    <property type="project" value="TreeGrafter"/>
</dbReference>
<dbReference type="AlphaFoldDB" id="A0AA85BNL4"/>
<reference evidence="9" key="1">
    <citation type="submission" date="2023-11" db="UniProtKB">
        <authorList>
            <consortium name="WormBaseParasite"/>
        </authorList>
    </citation>
    <scope>IDENTIFICATION</scope>
</reference>
<keyword evidence="5" id="KW-0963">Cytoplasm</keyword>
<dbReference type="GO" id="GO:0005643">
    <property type="term" value="C:nuclear pore"/>
    <property type="evidence" value="ECO:0007669"/>
    <property type="project" value="TreeGrafter"/>
</dbReference>
<dbReference type="PANTHER" id="PTHR12596:SF2">
    <property type="entry name" value="EXPORTIN-7 ISOFORM X1"/>
    <property type="match status" value="1"/>
</dbReference>
<keyword evidence="7" id="KW-0539">Nucleus</keyword>
<dbReference type="GO" id="GO:0005737">
    <property type="term" value="C:cytoplasm"/>
    <property type="evidence" value="ECO:0007669"/>
    <property type="project" value="UniProtKB-SubCell"/>
</dbReference>
<evidence type="ECO:0000256" key="3">
    <source>
        <dbReference type="ARBA" id="ARBA00009466"/>
    </source>
</evidence>
<dbReference type="InterPro" id="IPR044189">
    <property type="entry name" value="XPO4/7-like"/>
</dbReference>
<evidence type="ECO:0000256" key="4">
    <source>
        <dbReference type="ARBA" id="ARBA00022448"/>
    </source>
</evidence>